<sequence>MANGYYRAMDLGEQCDAGMSRFGNHVDTFMQRNRCRLRSVYGARELSNILYYKHKLIFTTDVMKEYVNLIDDGSFCGRCSRLANRASAGGGFEKRAITVN</sequence>
<dbReference type="EMBL" id="AP025516">
    <property type="protein sequence ID" value="BDD87635.1"/>
    <property type="molecule type" value="Genomic_DNA"/>
</dbReference>
<reference evidence="1 2" key="1">
    <citation type="submission" date="2022-01" db="EMBL/GenBank/DDBJ databases">
        <title>Desulfofustis limnae sp. nov., a novel mesophilic sulfate-reducing bacterium isolated from marsh soil.</title>
        <authorList>
            <person name="Watanabe M."/>
            <person name="Takahashi A."/>
            <person name="Kojima H."/>
            <person name="Fukui M."/>
        </authorList>
    </citation>
    <scope>NUCLEOTIDE SEQUENCE [LARGE SCALE GENOMIC DNA]</scope>
    <source>
        <strain evidence="1 2">PPLL</strain>
    </source>
</reference>
<proteinExistence type="predicted"/>
<organism evidence="1 2">
    <name type="scientific">Desulfofustis limnaeus</name>
    <dbReference type="NCBI Taxonomy" id="2740163"/>
    <lineage>
        <taxon>Bacteria</taxon>
        <taxon>Pseudomonadati</taxon>
        <taxon>Thermodesulfobacteriota</taxon>
        <taxon>Desulfobulbia</taxon>
        <taxon>Desulfobulbales</taxon>
        <taxon>Desulfocapsaceae</taxon>
        <taxon>Desulfofustis</taxon>
    </lineage>
</organism>
<protein>
    <recommendedName>
        <fullName evidence="3">Transposase</fullName>
    </recommendedName>
</protein>
<gene>
    <name evidence="1" type="ORF">DPPLL_20000</name>
</gene>
<dbReference type="Proteomes" id="UP000830055">
    <property type="component" value="Chromosome"/>
</dbReference>
<keyword evidence="2" id="KW-1185">Reference proteome</keyword>
<evidence type="ECO:0008006" key="3">
    <source>
        <dbReference type="Google" id="ProtNLM"/>
    </source>
</evidence>
<evidence type="ECO:0000313" key="2">
    <source>
        <dbReference type="Proteomes" id="UP000830055"/>
    </source>
</evidence>
<accession>A0ABM7W9L3</accession>
<name>A0ABM7W9L3_9BACT</name>
<evidence type="ECO:0000313" key="1">
    <source>
        <dbReference type="EMBL" id="BDD87635.1"/>
    </source>
</evidence>